<dbReference type="PROSITE" id="PS51186">
    <property type="entry name" value="GNAT"/>
    <property type="match status" value="1"/>
</dbReference>
<dbReference type="KEGG" id="fro:AALO17_16290"/>
<name>A0A140DVT6_9FIRM</name>
<dbReference type="SUPFAM" id="SSF55729">
    <property type="entry name" value="Acyl-CoA N-acyltransferases (Nat)"/>
    <property type="match status" value="1"/>
</dbReference>
<dbReference type="InterPro" id="IPR000182">
    <property type="entry name" value="GNAT_dom"/>
</dbReference>
<reference evidence="2 3" key="1">
    <citation type="journal article" date="2016" name="Gut Pathog.">
        <title>Whole genome sequencing of "Faecalibaculum rodentium" ALO17, isolated from C57BL/6J laboratory mouse feces.</title>
        <authorList>
            <person name="Lim S."/>
            <person name="Chang D.H."/>
            <person name="Ahn S."/>
            <person name="Kim B.C."/>
        </authorList>
    </citation>
    <scope>NUCLEOTIDE SEQUENCE [LARGE SCALE GENOMIC DNA]</scope>
    <source>
        <strain evidence="2 3">Alo17</strain>
    </source>
</reference>
<sequence length="209" mass="23790">MPVTGTSGGWYNQGMTICDTNIPFTKVLMVLPRKTIHTETPLHEGYTYAPWRESFRQPWAALMVETGLVPDQEAGLAQWDKMMNEAPEMLREHFRFVLGPEGDLAATAGLFPGHDFPDRLRLHWVATGLNHQHRGLAKSIITALAKEYDRMPEKYPLYLSTQSQSYGAIKLYSRLGFQPYMGEYAGHTKEQSEDDWRIVTGVLRETEGK</sequence>
<protein>
    <recommendedName>
        <fullName evidence="1">N-acetyltransferase domain-containing protein</fullName>
    </recommendedName>
</protein>
<evidence type="ECO:0000259" key="1">
    <source>
        <dbReference type="PROSITE" id="PS51186"/>
    </source>
</evidence>
<dbReference type="CDD" id="cd04301">
    <property type="entry name" value="NAT_SF"/>
    <property type="match status" value="1"/>
</dbReference>
<dbReference type="STRING" id="1702221.AALO17_16290"/>
<dbReference type="EMBL" id="CP011391">
    <property type="protein sequence ID" value="AMK54763.1"/>
    <property type="molecule type" value="Genomic_DNA"/>
</dbReference>
<dbReference type="Gene3D" id="3.40.630.30">
    <property type="match status" value="1"/>
</dbReference>
<proteinExistence type="predicted"/>
<dbReference type="Proteomes" id="UP000069771">
    <property type="component" value="Chromosome"/>
</dbReference>
<accession>A0A140DVT6</accession>
<dbReference type="GO" id="GO:0016747">
    <property type="term" value="F:acyltransferase activity, transferring groups other than amino-acyl groups"/>
    <property type="evidence" value="ECO:0007669"/>
    <property type="project" value="InterPro"/>
</dbReference>
<gene>
    <name evidence="2" type="ORF">AALO17_16290</name>
</gene>
<dbReference type="InterPro" id="IPR016181">
    <property type="entry name" value="Acyl_CoA_acyltransferase"/>
</dbReference>
<feature type="domain" description="N-acetyltransferase" evidence="1">
    <location>
        <begin position="46"/>
        <end position="194"/>
    </location>
</feature>
<organism evidence="2 3">
    <name type="scientific">Faecalibaculum rodentium</name>
    <dbReference type="NCBI Taxonomy" id="1702221"/>
    <lineage>
        <taxon>Bacteria</taxon>
        <taxon>Bacillati</taxon>
        <taxon>Bacillota</taxon>
        <taxon>Erysipelotrichia</taxon>
        <taxon>Erysipelotrichales</taxon>
        <taxon>Erysipelotrichaceae</taxon>
        <taxon>Faecalibaculum</taxon>
    </lineage>
</organism>
<dbReference type="Pfam" id="PF00583">
    <property type="entry name" value="Acetyltransf_1"/>
    <property type="match status" value="1"/>
</dbReference>
<keyword evidence="3" id="KW-1185">Reference proteome</keyword>
<dbReference type="AlphaFoldDB" id="A0A140DVT6"/>
<evidence type="ECO:0000313" key="2">
    <source>
        <dbReference type="EMBL" id="AMK54763.1"/>
    </source>
</evidence>
<evidence type="ECO:0000313" key="3">
    <source>
        <dbReference type="Proteomes" id="UP000069771"/>
    </source>
</evidence>